<dbReference type="Pfam" id="PF13490">
    <property type="entry name" value="zf-HC2"/>
    <property type="match status" value="1"/>
</dbReference>
<reference evidence="5 6" key="1">
    <citation type="submission" date="2016-10" db="EMBL/GenBank/DDBJ databases">
        <authorList>
            <person name="de Groot N.N."/>
        </authorList>
    </citation>
    <scope>NUCLEOTIDE SEQUENCE [LARGE SCALE GENOMIC DNA]</scope>
    <source>
        <strain evidence="5 6">CGMCC 1.10449</strain>
    </source>
</reference>
<proteinExistence type="inferred from homology"/>
<evidence type="ECO:0000259" key="4">
    <source>
        <dbReference type="Pfam" id="PF13490"/>
    </source>
</evidence>
<evidence type="ECO:0000256" key="2">
    <source>
        <dbReference type="ARBA" id="ARBA00024438"/>
    </source>
</evidence>
<dbReference type="InterPro" id="IPR041916">
    <property type="entry name" value="Anti_sigma_zinc_sf"/>
</dbReference>
<dbReference type="Proteomes" id="UP000199444">
    <property type="component" value="Unassembled WGS sequence"/>
</dbReference>
<evidence type="ECO:0000313" key="5">
    <source>
        <dbReference type="EMBL" id="SDR00526.1"/>
    </source>
</evidence>
<keyword evidence="3" id="KW-1133">Transmembrane helix</keyword>
<dbReference type="STRING" id="553311.SAMN05216231_3222"/>
<dbReference type="AlphaFoldDB" id="A0A1H1FJ78"/>
<keyword evidence="3" id="KW-0472">Membrane</keyword>
<dbReference type="EMBL" id="FNKD01000004">
    <property type="protein sequence ID" value="SDR00526.1"/>
    <property type="molecule type" value="Genomic_DNA"/>
</dbReference>
<name>A0A1H1FJ78_9BACI</name>
<accession>A0A1H1FJ78</accession>
<sequence>MNCNEEIIEFMHKYLDGDLTKQEETNLRRHLEECEACQKHFHELKRTITLIQSAEHISTPADFTTNVMKKLPTEKKHVRYKRWFRAHPIITSAAIFFIFMFSGIFSAWNQESELVVSKQENLIIQGDTVIVPEGVTVSGDLLVKNGNLRIDGTVDGNVTLINSELVDDSIEGSGLMASAGEVNGELKEVDRIFEWIWFHLKDMVESIFSLGLVSNMH</sequence>
<evidence type="ECO:0000256" key="1">
    <source>
        <dbReference type="ARBA" id="ARBA00024353"/>
    </source>
</evidence>
<feature type="transmembrane region" description="Helical" evidence="3">
    <location>
        <begin position="89"/>
        <end position="108"/>
    </location>
</feature>
<feature type="domain" description="Putative zinc-finger" evidence="4">
    <location>
        <begin position="5"/>
        <end position="38"/>
    </location>
</feature>
<evidence type="ECO:0000256" key="3">
    <source>
        <dbReference type="SAM" id="Phobius"/>
    </source>
</evidence>
<dbReference type="RefSeq" id="WP_092493979.1">
    <property type="nucleotide sequence ID" value="NZ_FNKD01000004.1"/>
</dbReference>
<dbReference type="Gene3D" id="1.10.10.1320">
    <property type="entry name" value="Anti-sigma factor, zinc-finger domain"/>
    <property type="match status" value="1"/>
</dbReference>
<comment type="similarity">
    <text evidence="1">Belongs to the zinc-associated anti-sigma factor (ZAS) superfamily. Anti-sigma-W factor family.</text>
</comment>
<gene>
    <name evidence="5" type="ORF">SAMN05216231_3222</name>
</gene>
<keyword evidence="3 5" id="KW-0812">Transmembrane</keyword>
<keyword evidence="6" id="KW-1185">Reference proteome</keyword>
<dbReference type="InterPro" id="IPR027383">
    <property type="entry name" value="Znf_put"/>
</dbReference>
<protein>
    <recommendedName>
        <fullName evidence="2">Anti-sigma-W factor RsiW</fullName>
    </recommendedName>
</protein>
<evidence type="ECO:0000313" key="6">
    <source>
        <dbReference type="Proteomes" id="UP000199444"/>
    </source>
</evidence>
<organism evidence="5 6">
    <name type="scientific">Virgibacillus salinus</name>
    <dbReference type="NCBI Taxonomy" id="553311"/>
    <lineage>
        <taxon>Bacteria</taxon>
        <taxon>Bacillati</taxon>
        <taxon>Bacillota</taxon>
        <taxon>Bacilli</taxon>
        <taxon>Bacillales</taxon>
        <taxon>Bacillaceae</taxon>
        <taxon>Virgibacillus</taxon>
    </lineage>
</organism>